<evidence type="ECO:0000313" key="3">
    <source>
        <dbReference type="EMBL" id="QAB15027.1"/>
    </source>
</evidence>
<keyword evidence="1" id="KW-0812">Transmembrane</keyword>
<evidence type="ECO:0000259" key="2">
    <source>
        <dbReference type="Pfam" id="PF10881"/>
    </source>
</evidence>
<dbReference type="InterPro" id="IPR014538">
    <property type="entry name" value="UCP028063_topo_Znf"/>
</dbReference>
<dbReference type="AlphaFoldDB" id="A0A410H279"/>
<feature type="transmembrane region" description="Helical" evidence="1">
    <location>
        <begin position="6"/>
        <end position="24"/>
    </location>
</feature>
<dbReference type="InterPro" id="IPR024402">
    <property type="entry name" value="DUF2726"/>
</dbReference>
<organism evidence="3 4">
    <name type="scientific">Hydrogenovibrio thermophilus</name>
    <dbReference type="NCBI Taxonomy" id="265883"/>
    <lineage>
        <taxon>Bacteria</taxon>
        <taxon>Pseudomonadati</taxon>
        <taxon>Pseudomonadota</taxon>
        <taxon>Gammaproteobacteria</taxon>
        <taxon>Thiotrichales</taxon>
        <taxon>Piscirickettsiaceae</taxon>
        <taxon>Hydrogenovibrio</taxon>
    </lineage>
</organism>
<dbReference type="KEGG" id="htr:EPV75_04745"/>
<sequence length="178" mass="20358">MVEFVLFLFGALILLSILYFFSLAHKRKSTTTASQGQRKHPIKYKPQAQLFTATEKKFLSVLESIAGDELKVFGKVRVSDILTPAVNKFEKGSGWHWLFSQISQKHIDFVITDQNLNLLCAVELNDPSHQRKDRKTRDQFILEAFQSANVPLVMINTQHKYLEEHIAETIAKKIVSPS</sequence>
<gene>
    <name evidence="3" type="ORF">EPV75_04745</name>
</gene>
<dbReference type="EMBL" id="CP035033">
    <property type="protein sequence ID" value="QAB15027.1"/>
    <property type="molecule type" value="Genomic_DNA"/>
</dbReference>
<dbReference type="Proteomes" id="UP000285478">
    <property type="component" value="Chromosome"/>
</dbReference>
<protein>
    <submittedName>
        <fullName evidence="3">DUF2726 domain-containing protein</fullName>
    </submittedName>
</protein>
<dbReference type="Pfam" id="PF10881">
    <property type="entry name" value="DUF2726"/>
    <property type="match status" value="1"/>
</dbReference>
<name>A0A410H279_9GAMM</name>
<accession>A0A410H279</accession>
<keyword evidence="1" id="KW-0472">Membrane</keyword>
<keyword evidence="4" id="KW-1185">Reference proteome</keyword>
<keyword evidence="1" id="KW-1133">Transmembrane helix</keyword>
<dbReference type="RefSeq" id="WP_128384629.1">
    <property type="nucleotide sequence ID" value="NZ_CP035033.1"/>
</dbReference>
<evidence type="ECO:0000313" key="4">
    <source>
        <dbReference type="Proteomes" id="UP000285478"/>
    </source>
</evidence>
<feature type="domain" description="DUF2726" evidence="2">
    <location>
        <begin position="48"/>
        <end position="172"/>
    </location>
</feature>
<dbReference type="PIRSF" id="PIRSF028063">
    <property type="entry name" value="UCP028063"/>
    <property type="match status" value="1"/>
</dbReference>
<reference evidence="3 4" key="1">
    <citation type="journal article" date="2018" name="Environ. Microbiol.">
        <title>Genomes of ubiquitous marine and hypersaline Hydrogenovibrio, Thiomicrorhabdus and Thiomicrospira spp. encode a diversity of mechanisms to sustain chemolithoautotrophy in heterogeneous environments.</title>
        <authorList>
            <person name="Scott K.M."/>
            <person name="Williams J."/>
            <person name="Porter C.M.B."/>
            <person name="Russel S."/>
            <person name="Harmer T.L."/>
            <person name="Paul J.H."/>
            <person name="Antonen K.M."/>
            <person name="Bridges M.K."/>
            <person name="Camper G.J."/>
            <person name="Campla C.K."/>
            <person name="Casella L.G."/>
            <person name="Chase E."/>
            <person name="Conrad J.W."/>
            <person name="Cruz M.C."/>
            <person name="Dunlap D.S."/>
            <person name="Duran L."/>
            <person name="Fahsbender E.M."/>
            <person name="Goldsmith D.B."/>
            <person name="Keeley R.F."/>
            <person name="Kondoff M.R."/>
            <person name="Kussy B.I."/>
            <person name="Lane M.K."/>
            <person name="Lawler S."/>
            <person name="Leigh B.A."/>
            <person name="Lewis C."/>
            <person name="Lostal L.M."/>
            <person name="Marking D."/>
            <person name="Mancera P.A."/>
            <person name="McClenthan E.C."/>
            <person name="McIntyre E.A."/>
            <person name="Mine J.A."/>
            <person name="Modi S."/>
            <person name="Moore B.D."/>
            <person name="Morgan W.A."/>
            <person name="Nelson K.M."/>
            <person name="Nguyen K.N."/>
            <person name="Ogburn N."/>
            <person name="Parrino D.G."/>
            <person name="Pedapudi A.D."/>
            <person name="Pelham R.P."/>
            <person name="Preece A.M."/>
            <person name="Rampersad E.A."/>
            <person name="Richardson J.C."/>
            <person name="Rodgers C.M."/>
            <person name="Schaffer B.L."/>
            <person name="Sheridan N.E."/>
            <person name="Solone M.R."/>
            <person name="Staley Z.R."/>
            <person name="Tabuchi M."/>
            <person name="Waide R.J."/>
            <person name="Wanjugi P.W."/>
            <person name="Young S."/>
            <person name="Clum A."/>
            <person name="Daum C."/>
            <person name="Huntemann M."/>
            <person name="Ivanova N."/>
            <person name="Kyrpides N."/>
            <person name="Mikhailova N."/>
            <person name="Palaniappan K."/>
            <person name="Pillay M."/>
            <person name="Reddy T.B.K."/>
            <person name="Shapiro N."/>
            <person name="Stamatis D."/>
            <person name="Varghese N."/>
            <person name="Woyke T."/>
            <person name="Boden R."/>
            <person name="Freyermuth S.K."/>
            <person name="Kerfeld C.A."/>
        </authorList>
    </citation>
    <scope>NUCLEOTIDE SEQUENCE [LARGE SCALE GENOMIC DNA]</scope>
    <source>
        <strain evidence="3 4">JR-2</strain>
    </source>
</reference>
<proteinExistence type="predicted"/>
<evidence type="ECO:0000256" key="1">
    <source>
        <dbReference type="SAM" id="Phobius"/>
    </source>
</evidence>